<gene>
    <name evidence="9" type="ORF">SAMN04488053_10161</name>
</gene>
<evidence type="ECO:0000256" key="4">
    <source>
        <dbReference type="ARBA" id="ARBA00022898"/>
    </source>
</evidence>
<keyword evidence="10" id="KW-1185">Reference proteome</keyword>
<evidence type="ECO:0000313" key="10">
    <source>
        <dbReference type="Proteomes" id="UP000198778"/>
    </source>
</evidence>
<organism evidence="9 10">
    <name type="scientific">Alkalicoccus daliensis</name>
    <dbReference type="NCBI Taxonomy" id="745820"/>
    <lineage>
        <taxon>Bacteria</taxon>
        <taxon>Bacillati</taxon>
        <taxon>Bacillota</taxon>
        <taxon>Bacilli</taxon>
        <taxon>Bacillales</taxon>
        <taxon>Bacillaceae</taxon>
        <taxon>Alkalicoccus</taxon>
    </lineage>
</organism>
<dbReference type="PROSITE" id="PS50949">
    <property type="entry name" value="HTH_GNTR"/>
    <property type="match status" value="1"/>
</dbReference>
<dbReference type="SMART" id="SM00345">
    <property type="entry name" value="HTH_GNTR"/>
    <property type="match status" value="1"/>
</dbReference>
<proteinExistence type="inferred from homology"/>
<evidence type="ECO:0000259" key="8">
    <source>
        <dbReference type="PROSITE" id="PS50949"/>
    </source>
</evidence>
<dbReference type="InterPro" id="IPR015424">
    <property type="entry name" value="PyrdxlP-dep_Trfase"/>
</dbReference>
<dbReference type="AlphaFoldDB" id="A0A1G9ZG28"/>
<dbReference type="PANTHER" id="PTHR46577:SF1">
    <property type="entry name" value="HTH-TYPE TRANSCRIPTIONAL REGULATORY PROTEIN GABR"/>
    <property type="match status" value="1"/>
</dbReference>
<dbReference type="GO" id="GO:0008483">
    <property type="term" value="F:transaminase activity"/>
    <property type="evidence" value="ECO:0007669"/>
    <property type="project" value="UniProtKB-KW"/>
</dbReference>
<reference evidence="10" key="1">
    <citation type="submission" date="2016-10" db="EMBL/GenBank/DDBJ databases">
        <authorList>
            <person name="Varghese N."/>
            <person name="Submissions S."/>
        </authorList>
    </citation>
    <scope>NUCLEOTIDE SEQUENCE [LARGE SCALE GENOMIC DNA]</scope>
    <source>
        <strain evidence="10">CGMCC 1.10369</strain>
    </source>
</reference>
<dbReference type="GO" id="GO:0030170">
    <property type="term" value="F:pyridoxal phosphate binding"/>
    <property type="evidence" value="ECO:0007669"/>
    <property type="project" value="InterPro"/>
</dbReference>
<dbReference type="CDD" id="cd00609">
    <property type="entry name" value="AAT_like"/>
    <property type="match status" value="1"/>
</dbReference>
<accession>A0A1G9ZG28</accession>
<comment type="similarity">
    <text evidence="2">In the C-terminal section; belongs to the class-I pyridoxal-phosphate-dependent aminotransferase family.</text>
</comment>
<dbReference type="RefSeq" id="WP_244516643.1">
    <property type="nucleotide sequence ID" value="NZ_FNIL01000001.1"/>
</dbReference>
<keyword evidence="6" id="KW-0238">DNA-binding</keyword>
<dbReference type="InterPro" id="IPR036390">
    <property type="entry name" value="WH_DNA-bd_sf"/>
</dbReference>
<dbReference type="SUPFAM" id="SSF46785">
    <property type="entry name" value="Winged helix' DNA-binding domain"/>
    <property type="match status" value="1"/>
</dbReference>
<evidence type="ECO:0000256" key="3">
    <source>
        <dbReference type="ARBA" id="ARBA00022576"/>
    </source>
</evidence>
<protein>
    <submittedName>
        <fullName evidence="9">GntR family transcriptional regulator / MocR family aminotransferase</fullName>
    </submittedName>
</protein>
<name>A0A1G9ZG28_9BACI</name>
<dbReference type="PRINTS" id="PR00035">
    <property type="entry name" value="HTHGNTR"/>
</dbReference>
<dbReference type="InterPro" id="IPR051446">
    <property type="entry name" value="HTH_trans_reg/aminotransferase"/>
</dbReference>
<sequence>MDISILLNKKLDSTLYMQIYYHLRQEIKTGRIKPKEKLPSKRKLADQLGVSQHTVETAYQQLKAEGYVESRPRSGIYAAVLPEDEWLLPALPVEEESLISSGRNKIEIDFSHGKVDLRSFPLHLWKKLSNETLQQTSEELFLNGDPKGELNLREEIKKHLYQSRGVECTASQIIIGAGTQYLMHLLVMLLGRNKNFGMENPGFHRTRGVFEREEVSWKPIALDKEGIMISELAEKQIEAVYITPSHQFPLGHIMPVKRRIELLQWALQNNSFIIEDDYDGEYRYAGQSIPALQGLYRGREQVIYLGTFSKTLLPSLRISYMVLPEVLVKKFDEQLLLYKQTVSRLHQHTLYLFMKRGHWQTHVNKMRTNYRRKQEQLLLSIEEHFGERVKVKGEKSGLHILLQLKTKEGERKLIELAEKQGVKVYPVSIYYADRNARYSEVLLGFGGLSKQEIEEGIIRLKAAWYE</sequence>
<evidence type="ECO:0000256" key="2">
    <source>
        <dbReference type="ARBA" id="ARBA00005384"/>
    </source>
</evidence>
<dbReference type="InterPro" id="IPR004839">
    <property type="entry name" value="Aminotransferase_I/II_large"/>
</dbReference>
<dbReference type="GO" id="GO:0003677">
    <property type="term" value="F:DNA binding"/>
    <property type="evidence" value="ECO:0007669"/>
    <property type="project" value="UniProtKB-KW"/>
</dbReference>
<keyword evidence="3 9" id="KW-0032">Aminotransferase</keyword>
<dbReference type="InterPro" id="IPR015421">
    <property type="entry name" value="PyrdxlP-dep_Trfase_major"/>
</dbReference>
<dbReference type="Proteomes" id="UP000198778">
    <property type="component" value="Unassembled WGS sequence"/>
</dbReference>
<dbReference type="EMBL" id="FNIL01000001">
    <property type="protein sequence ID" value="SDN19423.1"/>
    <property type="molecule type" value="Genomic_DNA"/>
</dbReference>
<evidence type="ECO:0000256" key="6">
    <source>
        <dbReference type="ARBA" id="ARBA00023125"/>
    </source>
</evidence>
<comment type="cofactor">
    <cofactor evidence="1">
        <name>pyridoxal 5'-phosphate</name>
        <dbReference type="ChEBI" id="CHEBI:597326"/>
    </cofactor>
</comment>
<evidence type="ECO:0000256" key="1">
    <source>
        <dbReference type="ARBA" id="ARBA00001933"/>
    </source>
</evidence>
<dbReference type="InterPro" id="IPR000524">
    <property type="entry name" value="Tscrpt_reg_HTH_GntR"/>
</dbReference>
<dbReference type="STRING" id="745820.SAMN04488053_10161"/>
<dbReference type="CDD" id="cd07377">
    <property type="entry name" value="WHTH_GntR"/>
    <property type="match status" value="1"/>
</dbReference>
<evidence type="ECO:0000313" key="9">
    <source>
        <dbReference type="EMBL" id="SDN19423.1"/>
    </source>
</evidence>
<keyword evidence="5" id="KW-0805">Transcription regulation</keyword>
<dbReference type="Pfam" id="PF00155">
    <property type="entry name" value="Aminotran_1_2"/>
    <property type="match status" value="1"/>
</dbReference>
<dbReference type="PANTHER" id="PTHR46577">
    <property type="entry name" value="HTH-TYPE TRANSCRIPTIONAL REGULATORY PROTEIN GABR"/>
    <property type="match status" value="1"/>
</dbReference>
<dbReference type="InterPro" id="IPR036388">
    <property type="entry name" value="WH-like_DNA-bd_sf"/>
</dbReference>
<dbReference type="Pfam" id="PF00392">
    <property type="entry name" value="GntR"/>
    <property type="match status" value="1"/>
</dbReference>
<dbReference type="Gene3D" id="1.10.10.10">
    <property type="entry name" value="Winged helix-like DNA-binding domain superfamily/Winged helix DNA-binding domain"/>
    <property type="match status" value="1"/>
</dbReference>
<keyword evidence="9" id="KW-0808">Transferase</keyword>
<dbReference type="SUPFAM" id="SSF53383">
    <property type="entry name" value="PLP-dependent transferases"/>
    <property type="match status" value="1"/>
</dbReference>
<evidence type="ECO:0000256" key="5">
    <source>
        <dbReference type="ARBA" id="ARBA00023015"/>
    </source>
</evidence>
<dbReference type="Gene3D" id="3.40.640.10">
    <property type="entry name" value="Type I PLP-dependent aspartate aminotransferase-like (Major domain)"/>
    <property type="match status" value="1"/>
</dbReference>
<dbReference type="GO" id="GO:0003700">
    <property type="term" value="F:DNA-binding transcription factor activity"/>
    <property type="evidence" value="ECO:0007669"/>
    <property type="project" value="InterPro"/>
</dbReference>
<keyword evidence="4" id="KW-0663">Pyridoxal phosphate</keyword>
<evidence type="ECO:0000256" key="7">
    <source>
        <dbReference type="ARBA" id="ARBA00023163"/>
    </source>
</evidence>
<feature type="domain" description="HTH gntR-type" evidence="8">
    <location>
        <begin position="13"/>
        <end position="81"/>
    </location>
</feature>
<keyword evidence="7" id="KW-0804">Transcription</keyword>